<protein>
    <submittedName>
        <fullName evidence="4">Tryptophan 7-halogenase</fullName>
    </submittedName>
</protein>
<dbReference type="EMBL" id="JACMSF010000123">
    <property type="protein sequence ID" value="MBC2908224.1"/>
    <property type="molecule type" value="Genomic_DNA"/>
</dbReference>
<evidence type="ECO:0000313" key="4">
    <source>
        <dbReference type="EMBL" id="MBC2908224.1"/>
    </source>
</evidence>
<keyword evidence="1" id="KW-0560">Oxidoreductase</keyword>
<reference evidence="4 5" key="1">
    <citation type="submission" date="2020-08" db="EMBL/GenBank/DDBJ databases">
        <title>Streptomyces sp. PSKA01 genome sequencing and assembly.</title>
        <authorList>
            <person name="Mandal S."/>
            <person name="Maiti P.K."/>
            <person name="Das P."/>
        </authorList>
    </citation>
    <scope>NUCLEOTIDE SEQUENCE [LARGE SCALE GENOMIC DNA]</scope>
    <source>
        <strain evidence="4 5">PSKA01</strain>
    </source>
</reference>
<dbReference type="GO" id="GO:0004497">
    <property type="term" value="F:monooxygenase activity"/>
    <property type="evidence" value="ECO:0007669"/>
    <property type="project" value="UniProtKB-KW"/>
</dbReference>
<dbReference type="AlphaFoldDB" id="A0A7X1JDD0"/>
<keyword evidence="2" id="KW-0503">Monooxygenase</keyword>
<proteinExistence type="inferred from homology"/>
<comment type="caution">
    <text evidence="4">The sequence shown here is derived from an EMBL/GenBank/DDBJ whole genome shotgun (WGS) entry which is preliminary data.</text>
</comment>
<evidence type="ECO:0000256" key="3">
    <source>
        <dbReference type="ARBA" id="ARBA00038396"/>
    </source>
</evidence>
<evidence type="ECO:0000313" key="5">
    <source>
        <dbReference type="Proteomes" id="UP000584670"/>
    </source>
</evidence>
<dbReference type="InterPro" id="IPR006905">
    <property type="entry name" value="Flavin_halogenase"/>
</dbReference>
<name>A0A7X1JDD0_9ACTN</name>
<accession>A0A7X1JDD0</accession>
<dbReference type="PRINTS" id="PR00420">
    <property type="entry name" value="RNGMNOXGNASE"/>
</dbReference>
<dbReference type="SUPFAM" id="SSF51905">
    <property type="entry name" value="FAD/NAD(P)-binding domain"/>
    <property type="match status" value="1"/>
</dbReference>
<dbReference type="Proteomes" id="UP000584670">
    <property type="component" value="Unassembled WGS sequence"/>
</dbReference>
<dbReference type="InterPro" id="IPR050816">
    <property type="entry name" value="Flavin-dep_Halogenase_NPB"/>
</dbReference>
<dbReference type="PANTHER" id="PTHR43747:SF5">
    <property type="entry name" value="FAD-BINDING DOMAIN-CONTAINING PROTEIN"/>
    <property type="match status" value="1"/>
</dbReference>
<evidence type="ECO:0000256" key="1">
    <source>
        <dbReference type="ARBA" id="ARBA00023002"/>
    </source>
</evidence>
<dbReference type="PANTHER" id="PTHR43747">
    <property type="entry name" value="FAD-BINDING PROTEIN"/>
    <property type="match status" value="1"/>
</dbReference>
<organism evidence="4 5">
    <name type="scientific">Streptomyces cupreus</name>
    <dbReference type="NCBI Taxonomy" id="2759956"/>
    <lineage>
        <taxon>Bacteria</taxon>
        <taxon>Bacillati</taxon>
        <taxon>Actinomycetota</taxon>
        <taxon>Actinomycetes</taxon>
        <taxon>Kitasatosporales</taxon>
        <taxon>Streptomycetaceae</taxon>
        <taxon>Streptomyces</taxon>
    </lineage>
</organism>
<sequence length="560" mass="64524">MATETRSEMKQQSNDTYDVVILGTGLAGSVLGAILAKAGNKVLLMDAGSHPRFAIGESTVGYTLVHLRMLAHRYGVPEIGHLGSLEECNKYISTSSGLKRHFGFMIHRDGQEPDPREINQFRLPKVLHLASHYFRQDIDQYLFHVALKYGCQALQNYRVDKVDFDDDGVTVIGEDGTTHRARFVVDGSGFRSPLAEQLGLRDEPCRLKHHARSIFTHMINVDRVDDHTRMGPNDVPPRPWHEGTMHHMFERGWFWIIPFDNHPKSTNPLCSVGLQLDPRRYPKPSDMTAEEEFWHHVDRFPLVKRQLANARSVRPWVSTGRLQYSSKQVVGERWVLLPHAAGFVDPLFSRGLSNTAEILNVLAWRLIRALKRDDFDPAQFEYVEKLEQNLLTFNDRLVNSAFISFSDYDLWNALFRIWSYGSLPGAFRVIHEDLKARRQNDPEIWKAMEDVPSPGLWWPDKPEYREIFDEMADYCEAVEAGEMDSQDAADKLFAKMRKADWIPPSLQIAQRDVRFIDPSPKRLRNMLLWSRTKAPEDMRPYMVGTAVEAIKHFVKGKRIF</sequence>
<evidence type="ECO:0000256" key="2">
    <source>
        <dbReference type="ARBA" id="ARBA00023033"/>
    </source>
</evidence>
<gene>
    <name evidence="4" type="ORF">H4N64_43405</name>
</gene>
<dbReference type="Gene3D" id="3.50.50.60">
    <property type="entry name" value="FAD/NAD(P)-binding domain"/>
    <property type="match status" value="1"/>
</dbReference>
<comment type="similarity">
    <text evidence="3">Belongs to the flavin-dependent halogenase family. Bacterial tryptophan halogenase subfamily.</text>
</comment>
<keyword evidence="5" id="KW-1185">Reference proteome</keyword>
<dbReference type="InterPro" id="IPR036188">
    <property type="entry name" value="FAD/NAD-bd_sf"/>
</dbReference>
<dbReference type="Pfam" id="PF04820">
    <property type="entry name" value="Trp_halogenase"/>
    <property type="match status" value="1"/>
</dbReference>